<name>A0A1G9V202_ALLAB</name>
<dbReference type="EMBL" id="LT629701">
    <property type="protein sequence ID" value="SDM66067.1"/>
    <property type="molecule type" value="Genomic_DNA"/>
</dbReference>
<dbReference type="Proteomes" id="UP000183376">
    <property type="component" value="Chromosome I"/>
</dbReference>
<keyword evidence="3" id="KW-1185">Reference proteome</keyword>
<dbReference type="STRING" id="211114.SAMN04489726_2773"/>
<evidence type="ECO:0000313" key="3">
    <source>
        <dbReference type="Proteomes" id="UP000183376"/>
    </source>
</evidence>
<proteinExistence type="predicted"/>
<keyword evidence="1" id="KW-0472">Membrane</keyword>
<feature type="transmembrane region" description="Helical" evidence="1">
    <location>
        <begin position="55"/>
        <end position="76"/>
    </location>
</feature>
<protein>
    <submittedName>
        <fullName evidence="2">Uncharacterized protein</fullName>
    </submittedName>
</protein>
<dbReference type="AlphaFoldDB" id="A0A1G9V202"/>
<accession>A0A1G9V202</accession>
<evidence type="ECO:0000313" key="2">
    <source>
        <dbReference type="EMBL" id="SDM66067.1"/>
    </source>
</evidence>
<feature type="transmembrane region" description="Helical" evidence="1">
    <location>
        <begin position="88"/>
        <end position="117"/>
    </location>
</feature>
<reference evidence="2 3" key="1">
    <citation type="submission" date="2016-10" db="EMBL/GenBank/DDBJ databases">
        <authorList>
            <person name="de Groot N.N."/>
        </authorList>
    </citation>
    <scope>NUCLEOTIDE SEQUENCE [LARGE SCALE GENOMIC DNA]</scope>
    <source>
        <strain evidence="2 3">DSM 44149</strain>
    </source>
</reference>
<keyword evidence="1" id="KW-1133">Transmembrane helix</keyword>
<sequence>MSSETKRSVIVAGWITLFLGALHTVLTLVLAFPHLVGGQLWFPPGGLAEPSKATAMFWISLGSFGVPFALLGAMVLRAGERVPAFVGWGIAVWALVCAAILEPTPFVLAVIPGVLLIRAARKS</sequence>
<keyword evidence="1" id="KW-0812">Transmembrane</keyword>
<evidence type="ECO:0000256" key="1">
    <source>
        <dbReference type="SAM" id="Phobius"/>
    </source>
</evidence>
<feature type="transmembrane region" description="Helical" evidence="1">
    <location>
        <begin position="12"/>
        <end position="35"/>
    </location>
</feature>
<dbReference type="eggNOG" id="ENOG5032Q6U">
    <property type="taxonomic scope" value="Bacteria"/>
</dbReference>
<gene>
    <name evidence="2" type="ORF">SAMN04489726_2773</name>
</gene>
<organism evidence="2 3">
    <name type="scientific">Allokutzneria albata</name>
    <name type="common">Kibdelosporangium albatum</name>
    <dbReference type="NCBI Taxonomy" id="211114"/>
    <lineage>
        <taxon>Bacteria</taxon>
        <taxon>Bacillati</taxon>
        <taxon>Actinomycetota</taxon>
        <taxon>Actinomycetes</taxon>
        <taxon>Pseudonocardiales</taxon>
        <taxon>Pseudonocardiaceae</taxon>
        <taxon>Allokutzneria</taxon>
    </lineage>
</organism>